<organism evidence="3">
    <name type="scientific">uncultured Caudovirales phage</name>
    <dbReference type="NCBI Taxonomy" id="2100421"/>
    <lineage>
        <taxon>Viruses</taxon>
        <taxon>Duplodnaviria</taxon>
        <taxon>Heunggongvirae</taxon>
        <taxon>Uroviricota</taxon>
        <taxon>Caudoviricetes</taxon>
        <taxon>Peduoviridae</taxon>
        <taxon>Maltschvirus</taxon>
        <taxon>Maltschvirus maltsch</taxon>
    </lineage>
</organism>
<evidence type="ECO:0000313" key="3">
    <source>
        <dbReference type="EMBL" id="CAB4212709.1"/>
    </source>
</evidence>
<sequence>MPRDYVPRAYGPGATDFLLQLPRCNLFAGMGMGKTVITLTAIDLVYAMGEMSKPTLILGPLRVARTTWKEQAAEWSHLSSLEVNPIVGTQQERTRAAGRDVAIHTTNYENIPWLVSYWGNRWPYGWVVADESTRLKSFRGSMQTSSTGKQFLRKAGGLRARSMGSVAHKSERWTNLTGTPSPNGLQDLWGQQWFVDAGARLGRTYSSFEQRYFRTGYNGYGIEPLPFAMPQIQDAIRDTTYTLDPEDWFDLADPIVHTIEVDLPPNARRLYRDMERDLYLQIDGRDAEAKNAASKTQKLLQLANGAIYLDHDADNDNHPKAKDWKEVHNAKLEALDSLVTEMAGATLLVAYQFRSDLDRLKRAFPAGRHISSAMDEADLKAGRIPVAFVHPRSLGHGVDGIQHVCNTAVFFGHDWDLEDYLQIIERIGPMRQLQSGTGKATFLYHIVARDTADEDVMLRRETKGRVQDAFKAGFKRRNGNG</sequence>
<dbReference type="InterPro" id="IPR038718">
    <property type="entry name" value="SNF2-like_sf"/>
</dbReference>
<dbReference type="Gene3D" id="3.40.50.10810">
    <property type="entry name" value="Tandem AAA-ATPase domain"/>
    <property type="match status" value="1"/>
</dbReference>
<evidence type="ECO:0000313" key="2">
    <source>
        <dbReference type="EMBL" id="CAB4198978.1"/>
    </source>
</evidence>
<reference evidence="3" key="1">
    <citation type="submission" date="2020-05" db="EMBL/GenBank/DDBJ databases">
        <authorList>
            <person name="Chiriac C."/>
            <person name="Salcher M."/>
            <person name="Ghai R."/>
            <person name="Kavagutti S V."/>
        </authorList>
    </citation>
    <scope>NUCLEOTIDE SEQUENCE</scope>
</reference>
<dbReference type="EMBL" id="LR797388">
    <property type="protein sequence ID" value="CAB4212709.1"/>
    <property type="molecule type" value="Genomic_DNA"/>
</dbReference>
<dbReference type="PANTHER" id="PTHR10799">
    <property type="entry name" value="SNF2/RAD54 HELICASE FAMILY"/>
    <property type="match status" value="1"/>
</dbReference>
<keyword evidence="3" id="KW-0347">Helicase</keyword>
<feature type="domain" description="SNF2 N-terminal" evidence="1">
    <location>
        <begin position="26"/>
        <end position="213"/>
    </location>
</feature>
<protein>
    <submittedName>
        <fullName evidence="3">HepA Superfamily II DNA/RNA helicases, SNF2 family</fullName>
    </submittedName>
</protein>
<name>A0A6J5SF97_9CAUD</name>
<evidence type="ECO:0000259" key="1">
    <source>
        <dbReference type="Pfam" id="PF00176"/>
    </source>
</evidence>
<keyword evidence="3" id="KW-0547">Nucleotide-binding</keyword>
<dbReference type="GO" id="GO:0005524">
    <property type="term" value="F:ATP binding"/>
    <property type="evidence" value="ECO:0007669"/>
    <property type="project" value="InterPro"/>
</dbReference>
<dbReference type="SUPFAM" id="SSF52540">
    <property type="entry name" value="P-loop containing nucleoside triphosphate hydrolases"/>
    <property type="match status" value="2"/>
</dbReference>
<accession>A0A6J5SF97</accession>
<keyword evidence="3" id="KW-0378">Hydrolase</keyword>
<dbReference type="GO" id="GO:0004386">
    <property type="term" value="F:helicase activity"/>
    <property type="evidence" value="ECO:0007669"/>
    <property type="project" value="UniProtKB-KW"/>
</dbReference>
<keyword evidence="3" id="KW-0067">ATP-binding</keyword>
<dbReference type="Gene3D" id="3.40.50.300">
    <property type="entry name" value="P-loop containing nucleotide triphosphate hydrolases"/>
    <property type="match status" value="1"/>
</dbReference>
<gene>
    <name evidence="2" type="ORF">UFOVP1326_10</name>
    <name evidence="3" type="ORF">UFOVP1436_29</name>
</gene>
<dbReference type="EMBL" id="LR797276">
    <property type="protein sequence ID" value="CAB4198978.1"/>
    <property type="molecule type" value="Genomic_DNA"/>
</dbReference>
<dbReference type="InterPro" id="IPR000330">
    <property type="entry name" value="SNF2_N"/>
</dbReference>
<dbReference type="Pfam" id="PF00176">
    <property type="entry name" value="SNF2-rel_dom"/>
    <property type="match status" value="1"/>
</dbReference>
<proteinExistence type="predicted"/>
<dbReference type="InterPro" id="IPR027417">
    <property type="entry name" value="P-loop_NTPase"/>
</dbReference>